<feature type="region of interest" description="Disordered" evidence="3">
    <location>
        <begin position="2267"/>
        <end position="2292"/>
    </location>
</feature>
<feature type="domain" description="Fibronectin type-III" evidence="7">
    <location>
        <begin position="412"/>
        <end position="509"/>
    </location>
</feature>
<evidence type="ECO:0000259" key="6">
    <source>
        <dbReference type="PROSITE" id="PS50835"/>
    </source>
</evidence>
<dbReference type="InterPro" id="IPR003961">
    <property type="entry name" value="FN3_dom"/>
</dbReference>
<feature type="region of interest" description="Disordered" evidence="3">
    <location>
        <begin position="5104"/>
        <end position="5125"/>
    </location>
</feature>
<dbReference type="Pfam" id="PF14670">
    <property type="entry name" value="FXa_inhibition"/>
    <property type="match status" value="1"/>
</dbReference>
<dbReference type="InterPro" id="IPR000742">
    <property type="entry name" value="EGF"/>
</dbReference>
<reference evidence="8" key="1">
    <citation type="submission" date="2022-01" db="EMBL/GenBank/DDBJ databases">
        <title>Genome Sequence Resource for Two Populations of Ditylenchus destructor, the Migratory Endoparasitic Phytonematode.</title>
        <authorList>
            <person name="Zhang H."/>
            <person name="Lin R."/>
            <person name="Xie B."/>
        </authorList>
    </citation>
    <scope>NUCLEOTIDE SEQUENCE</scope>
    <source>
        <strain evidence="8">BazhouSP</strain>
    </source>
</reference>
<dbReference type="EMBL" id="JAKKPZ010000001">
    <property type="protein sequence ID" value="KAI1729482.1"/>
    <property type="molecule type" value="Genomic_DNA"/>
</dbReference>
<name>A0AAD4NJB0_9BILA</name>
<evidence type="ECO:0000256" key="3">
    <source>
        <dbReference type="SAM" id="MobiDB-lite"/>
    </source>
</evidence>
<feature type="chain" id="PRO_5042105079" evidence="4">
    <location>
        <begin position="25"/>
        <end position="5158"/>
    </location>
</feature>
<feature type="domain" description="Fibronectin type-III" evidence="7">
    <location>
        <begin position="1114"/>
        <end position="1219"/>
    </location>
</feature>
<feature type="domain" description="Fibronectin type-III" evidence="7">
    <location>
        <begin position="2033"/>
        <end position="2128"/>
    </location>
</feature>
<dbReference type="Gene3D" id="2.10.25.10">
    <property type="entry name" value="Laminin"/>
    <property type="match status" value="3"/>
</dbReference>
<dbReference type="InterPro" id="IPR002035">
    <property type="entry name" value="VWF_A"/>
</dbReference>
<feature type="region of interest" description="Disordered" evidence="3">
    <location>
        <begin position="4901"/>
        <end position="4920"/>
    </location>
</feature>
<feature type="domain" description="Fibronectin type-III" evidence="7">
    <location>
        <begin position="1725"/>
        <end position="1829"/>
    </location>
</feature>
<dbReference type="Proteomes" id="UP001201812">
    <property type="component" value="Unassembled WGS sequence"/>
</dbReference>
<dbReference type="SMART" id="SM00327">
    <property type="entry name" value="VWA"/>
    <property type="match status" value="4"/>
</dbReference>
<dbReference type="Pfam" id="PF00092">
    <property type="entry name" value="VWA"/>
    <property type="match status" value="4"/>
</dbReference>
<feature type="compositionally biased region" description="Low complexity" evidence="3">
    <location>
        <begin position="3868"/>
        <end position="3879"/>
    </location>
</feature>
<dbReference type="Gene3D" id="2.60.40.10">
    <property type="entry name" value="Immunoglobulins"/>
    <property type="match status" value="16"/>
</dbReference>
<dbReference type="InterPro" id="IPR018097">
    <property type="entry name" value="EGF_Ca-bd_CS"/>
</dbReference>
<organism evidence="8 9">
    <name type="scientific">Ditylenchus destructor</name>
    <dbReference type="NCBI Taxonomy" id="166010"/>
    <lineage>
        <taxon>Eukaryota</taxon>
        <taxon>Metazoa</taxon>
        <taxon>Ecdysozoa</taxon>
        <taxon>Nematoda</taxon>
        <taxon>Chromadorea</taxon>
        <taxon>Rhabditida</taxon>
        <taxon>Tylenchina</taxon>
        <taxon>Tylenchomorpha</taxon>
        <taxon>Sphaerularioidea</taxon>
        <taxon>Anguinidae</taxon>
        <taxon>Anguininae</taxon>
        <taxon>Ditylenchus</taxon>
    </lineage>
</organism>
<feature type="domain" description="VWFA" evidence="5">
    <location>
        <begin position="3023"/>
        <end position="3145"/>
    </location>
</feature>
<evidence type="ECO:0000256" key="1">
    <source>
        <dbReference type="ARBA" id="ARBA00004239"/>
    </source>
</evidence>
<feature type="region of interest" description="Disordered" evidence="3">
    <location>
        <begin position="3682"/>
        <end position="3708"/>
    </location>
</feature>
<dbReference type="InterPro" id="IPR001881">
    <property type="entry name" value="EGF-like_Ca-bd_dom"/>
</dbReference>
<comment type="subcellular location">
    <subcellularLocation>
        <location evidence="1">Secreted</location>
        <location evidence="1">Extracellular space</location>
    </subcellularLocation>
</comment>
<feature type="domain" description="Fibronectin type-III" evidence="7">
    <location>
        <begin position="800"/>
        <end position="897"/>
    </location>
</feature>
<feature type="domain" description="VWFA" evidence="5">
    <location>
        <begin position="3276"/>
        <end position="3409"/>
    </location>
</feature>
<evidence type="ECO:0000256" key="4">
    <source>
        <dbReference type="SAM" id="SignalP"/>
    </source>
</evidence>
<dbReference type="PROSITE" id="PS50835">
    <property type="entry name" value="IG_LIKE"/>
    <property type="match status" value="6"/>
</dbReference>
<dbReference type="InterPro" id="IPR036116">
    <property type="entry name" value="FN3_sf"/>
</dbReference>
<feature type="domain" description="VWFA" evidence="5">
    <location>
        <begin position="4227"/>
        <end position="4405"/>
    </location>
</feature>
<feature type="domain" description="Fibronectin type-III" evidence="7">
    <location>
        <begin position="598"/>
        <end position="696"/>
    </location>
</feature>
<dbReference type="SUPFAM" id="SSF53300">
    <property type="entry name" value="vWA-like"/>
    <property type="match status" value="5"/>
</dbReference>
<dbReference type="PROSITE" id="PS01187">
    <property type="entry name" value="EGF_CA"/>
    <property type="match status" value="1"/>
</dbReference>
<dbReference type="Pfam" id="PF13927">
    <property type="entry name" value="Ig_3"/>
    <property type="match status" value="1"/>
</dbReference>
<dbReference type="InterPro" id="IPR013783">
    <property type="entry name" value="Ig-like_fold"/>
</dbReference>
<comment type="caution">
    <text evidence="8">The sequence shown here is derived from an EMBL/GenBank/DDBJ whole genome shotgun (WGS) entry which is preliminary data.</text>
</comment>
<feature type="compositionally biased region" description="Basic and acidic residues" evidence="3">
    <location>
        <begin position="3846"/>
        <end position="3856"/>
    </location>
</feature>
<feature type="signal peptide" evidence="4">
    <location>
        <begin position="1"/>
        <end position="24"/>
    </location>
</feature>
<dbReference type="InterPro" id="IPR003598">
    <property type="entry name" value="Ig_sub2"/>
</dbReference>
<dbReference type="SMART" id="SM00179">
    <property type="entry name" value="EGF_CA"/>
    <property type="match status" value="1"/>
</dbReference>
<dbReference type="InterPro" id="IPR036465">
    <property type="entry name" value="vWFA_dom_sf"/>
</dbReference>
<evidence type="ECO:0000259" key="5">
    <source>
        <dbReference type="PROSITE" id="PS50234"/>
    </source>
</evidence>
<dbReference type="InterPro" id="IPR007110">
    <property type="entry name" value="Ig-like_dom"/>
</dbReference>
<feature type="domain" description="Fibronectin type-III" evidence="7">
    <location>
        <begin position="1607"/>
        <end position="1720"/>
    </location>
</feature>
<gene>
    <name evidence="8" type="ORF">DdX_01724</name>
</gene>
<feature type="domain" description="Ig-like" evidence="6">
    <location>
        <begin position="1522"/>
        <end position="1598"/>
    </location>
</feature>
<feature type="region of interest" description="Disordered" evidence="3">
    <location>
        <begin position="3486"/>
        <end position="3506"/>
    </location>
</feature>
<feature type="domain" description="Ig-like" evidence="6">
    <location>
        <begin position="1833"/>
        <end position="1927"/>
    </location>
</feature>
<dbReference type="InterPro" id="IPR013151">
    <property type="entry name" value="Immunoglobulin_dom"/>
</dbReference>
<feature type="region of interest" description="Disordered" evidence="3">
    <location>
        <begin position="1213"/>
        <end position="1232"/>
    </location>
</feature>
<feature type="region of interest" description="Disordered" evidence="3">
    <location>
        <begin position="2725"/>
        <end position="2746"/>
    </location>
</feature>
<accession>A0AAD4NJB0</accession>
<dbReference type="SMART" id="SM00408">
    <property type="entry name" value="IGc2"/>
    <property type="match status" value="6"/>
</dbReference>
<dbReference type="SMART" id="SM00409">
    <property type="entry name" value="IG"/>
    <property type="match status" value="5"/>
</dbReference>
<feature type="domain" description="Ig-like" evidence="6">
    <location>
        <begin position="513"/>
        <end position="597"/>
    </location>
</feature>
<dbReference type="Gene3D" id="3.40.50.410">
    <property type="entry name" value="von Willebrand factor, type A domain"/>
    <property type="match status" value="4"/>
</dbReference>
<feature type="domain" description="Ig-like" evidence="6">
    <location>
        <begin position="910"/>
        <end position="1004"/>
    </location>
</feature>
<dbReference type="InterPro" id="IPR003599">
    <property type="entry name" value="Ig_sub"/>
</dbReference>
<dbReference type="SUPFAM" id="SSF49265">
    <property type="entry name" value="Fibronectin type III"/>
    <property type="match status" value="7"/>
</dbReference>
<dbReference type="SMART" id="SM00060">
    <property type="entry name" value="FN3"/>
    <property type="match status" value="11"/>
</dbReference>
<protein>
    <submittedName>
        <fullName evidence="8">Fibronectin type III domain-containing protein</fullName>
    </submittedName>
</protein>
<dbReference type="SUPFAM" id="SSF48726">
    <property type="entry name" value="Immunoglobulin"/>
    <property type="match status" value="5"/>
</dbReference>
<dbReference type="PANTHER" id="PTHR31460">
    <property type="match status" value="1"/>
</dbReference>
<dbReference type="CDD" id="cd00063">
    <property type="entry name" value="FN3"/>
    <property type="match status" value="11"/>
</dbReference>
<feature type="domain" description="Ig-like" evidence="6">
    <location>
        <begin position="322"/>
        <end position="405"/>
    </location>
</feature>
<evidence type="ECO:0000313" key="8">
    <source>
        <dbReference type="EMBL" id="KAI1729482.1"/>
    </source>
</evidence>
<dbReference type="PROSITE" id="PS50234">
    <property type="entry name" value="VWFA"/>
    <property type="match status" value="4"/>
</dbReference>
<dbReference type="InterPro" id="IPR036179">
    <property type="entry name" value="Ig-like_dom_sf"/>
</dbReference>
<keyword evidence="2" id="KW-1015">Disulfide bond</keyword>
<feature type="domain" description="VWFA" evidence="5">
    <location>
        <begin position="4448"/>
        <end position="4625"/>
    </location>
</feature>
<sequence length="5158" mass="565916">MDKTWLIQVTVLLISLCVWESSHAQQLVDNASAAEKVISLESSLQLQNVMRELRRMKRATPRPGTPVVLEATGGTEHNISTGVNGGRCVISADQAVHFCGFAEEVNVPPIPPPEAGHCRRSQLSGREICYPNFEELDTTCTDTTESSLSGLVAPPVIPHATVRTMAFVPPDNLERLIRQYYRQLGKPLHKNESALDTDRAKSFLFVKYQCEYGYEMVDEIDTMFCKDKQWILTSPVCRGKGLCEKDNGGCSHSCLSFEDRTVECRCPKGMVLASDGKTCEKPIPKNLCRKLAGCTCASITPNAQYSCTCPREEKCLLLYGAPKIYLEPSPPYQVEPGGNLNITCAAVAFPFPEIYWQRENEEVNDSPQRPGAIKSEQVLMIKEIYKNTEFTCHARNDIDSTKRIINVVVAGPGSAPILKAINAGRTSFEAEWDPPHVLNRPVTSYTIYYTTNGQEPLINWQKLEIDEPQRQATVKELKPDTSYTLRIRANDNLGPGKLSNPVSVNTQKPAKRPSIFIPEGEELRVPPKQSFTIGCNVTRGDPIPSVQWESKGRAISTPRESRFITLQHVGLYENTDFLCVAENEAGRSTKKIKVLITGPTQPERIRYHVDGDKVILQWEDPRIPNAPMVDYEVIYTDDPSLPEDQWLRARSGGPDAKSITLPDLKEKTEYTFKVRGHNENGVGLPSMDFAVTTWLADRKPEATLTPSEPIREAPSTQELVIQCEASGVPKPKIIWFWNGMPVEDGKDDFRIYDVTPIDAQDRTQSKLIAQSTTRSGVAKCEAVNEQGVDEGNVDVKVLGPGSPPDDIRTKTVQNGFEVSWKPPKIPNGDVTKYVIYYTKDPDADLADWSTKTVDGEERTAVIGDQEEDTPYVIRMQAITDDGPGIISDSYEVTTGQKHIPLTVKLIIIEPTVAEPETVVEPRQPIRFHCISEGRPKPSVFYTWLPLNDTESGQEPVYMVVNQFGDPAEHRYITVDTESSTSTKRKLLCEARNIHGSASDSQTFNVIKPGSPPAEISPIVDLDNRVTISWDPPIHPNGEVKKYKVYLTADSSKPLDQWQTFEVAALPEPKIEFTRGELEPETPYYIRILAENDHGEGVPSDITHFVTVSGAPLDAPTDILVKVALDNTVNISWTGPSQPNGPIKSYTVYFIPEDPAERDDNYKRWPRVEVPTTADTGFVSLDKDRYNILPEHDYRVRISATNDLSEGPASGAVRFTTESGEIPPTITLDPPTNPASIPPLTHYTVNCTTTGVPPPAVHWTIGTNGDRIPGPILNLRDIVKDTTATCHAENNAGKVQEVLQILVAGPGTPPNEIVTIPMIGQAVNVEWTAPDEPNGPITHYILHYGKVMDGELEPKEWESVEVSPDQVRHKLDKLEPKSTYMVKVQAASDRGPGVISDPFKVVTLPIAPKLPDRLPEVVVHDNNTIVVEFDTADDPEVPGKKITDYKILYTTGDPQLEDTKWNELVYVLPGDDQPTATVPIDGENFTPDTKYTVKVIPKGEIEGLPSDPAIFQTGDGIIAPDKPLINVDAEDNIIRVPAGADYTVSCTANGFPPPTIKWIDKDGNPISENGMLRVYDIKETKETICVAENAGGREETPFTIYVAGPGNAPENIRLSANRPKAIEVKWDPPTIPNGKIVRYIIYYTPLDDQTRAYQVGQVPSKPVSQWMTYHAVGENLTEGEKHATLTDFVESDTAYAVVIQAANQDGPGPYSVQHSIRTMSKAREEPPRDLSVEPINQTSVEVRWKPADIIEEHPTGFEIFYVPADKPIEEDELLSLPKWTKVSVSDPYATSHRIFNELKPDTEYVFKIRAVYSTGPGVFSEPCITKTLPEGDAPYIVVSAGGRGITGHTDVDLLPGSAYNVFCRASGTPQPSVKWIRGGAIPIDPSIVESDDTGTRWSLNVANITEDTDFNCVAQNSLGVANWTIRLNIMPGFVERPDWKADMVKAENLNGDVDLVFSNQIPAYLKEPNSWHIFYTDDPSKPIDNWNREESAGRHLEKIHFDKKLEPGITYYVAVENPTDGIRSPVFTVLVPRPPMDIRVGSNINDEMIVDFRPALTSVPVQRYVVKYWPQTEDESQSKSIEIDGTNHTIGNVLPGLVRDVDYNFQVNAELTDGKWLTSDTTLIHTPAKEVKCDCSHACRLVPSDDTEKPNVECYCPEGFHLDDDEKTCLIDEGAEKEYTVVQVSPTLDDLTQQQRPEEVTHTTAPTSVIYTGPRTSPLPTDQYGNVITVQPSAAEEEARQVFPTDEMGRELRPIVWFNGTALPTDASFTAHDSQGRPIERNEDNEPLGPDGKVLRVNQKGEYVYPPVDRYGQVLPTDRTNFRPIYTVANADGIELAKNPDGMSLDENGNVFPTDESGQPVGVSGSPLPTDYYGRYVALDGHQTTPGQAPLPTDELGHVIYPVVFPNGEPLPTIESGVFVHPQPGEAVEIERDDQGVPLNDQGLPLPRNEFGQFVYSKPGEGAGGTLHEETRPTPYVIGARRPDDTLQQTTLEGRQVDEQLAGSVDGKVELRTTTTTPPTTTTTRPKPVVIVMGPDGLPMPTDNSGRVVDKAGSPYPTNYQGELIGPDGSPLPTNAEGQFVVQDEAPTEEPGRALPTDDYGKVVYPVINAETGRLLPTDTSGRHVALDGQPIPTDDFGRPLSAEDGQILPTNERGEYIYKLPATTPRPIVVIGPDGIPVPTDSQGRPVDHLGQPIPTNPSGLLAGPDGSPLPTDSQGHFIVGSEVTKDEVEGKAKTLPTDETGKMVPPVVNEQGRLMPTDDTGRYVDLDGELIPTDDFGRPVDAQGNVLPTNRKGEFIYTRRPDKLLPTATTLKPPVVVVGPDGLPLPTDSGGRVIDKQGSPYPTNYQGELIGPDGSPLPTNAEGQFVIEEEGPTEEPGRMLPTDDYGKVVYPVIDSDTGRPLPTDTSGRHVAIDTGEILPTDDFGRPLDKEGGQILPTNRYGHYIYTRPTIKPTTLTQPQSVAVGIPGEPGYEAGVTLPTDAGAEPPSDVVPSGDGVVAYPVDKDAVPLDRQKPCRVNTTVADIVFAINDELLQYNGQHIKRALAALFANGNGRKRRNGRPGGYLDLAPDAVRVALLHYGRSVEIPVNLGGYHERGELIERLKDVQHNNALGIPDLSTAYNAAQQQFASFGRPKVARMVIVFTNGDDIFPNSKRHLLDALSASTILIGLNTYDAEIQGESHLHILLDDWSQLQAHTIANYLEDRCQHRLIQLPTSRAVFVKQHAPDAILLGERGTTTSTTTVAPLGARVTVAPAATDDTVPLQLSPKCEELQKRTRIILAVETSLATTDSKGELQRVLLNFMRGYVEKLGTNSQVGIIYYGNTVEVAVDVGNYANNDELEEAVQDMHFVGGEPDSTLAIKTAHQLFNEQDEVDEKKVIQLVFHVHQTPLSSQTRAEIDSVGQNEGIAVIDFPASKWKVLGESTPAFWAKQLCQVASLVDRRLTEDTGVAVLPSSKQINDVFFTSGPDASPLPTSESGRPLVVAADEEVTEVSPVPTKPDKTTTPRVLPTDEAGQLIYPVVGPDGQILKTDSSGRYVDHLGESIPTDDFGRPIGEDGQLLPVNREGQYVYSKAPDAGLLPTAKSKGHPVSVVIGPDGIPLPTDQYGNFVDRDNRPLPTNKDGLIINPRSGEPLPTNAQGQVILGPVSELEDKGKVLPTDDSGRFIYPLVYADTGKPVKTDESGRYIDADGEPIPIDDFGRPVDDEGRLLPTNKYGQYVYTSKPPKANTTLSPDTPKPTKKVVVIGPDGIPLATDYYGTYVDKDDRPLPTNIQGDYVGPDGSPLPTNAQGYYAIGRDGEEQRSRTLPTDESGRLIYPVIDADKGEPLPTDQSGRAVNPESGVTLPIDDEGRPLDKEDGQLLPTNRHGEYIYKPPTTTPKPGVVVIGPDGLPLPTDSSGRVVDKAGSPYPTNYEGDLIGPDGSPLPTNEEGHYVVPEEVSIEATGRTLPTDDYGKAIYPVVDADTGRPLPTDTAGRHVALDGEPIPIDDFGRPLDEEGKVLPTNRHGEYVYTGVTTTIRPPVGLVGPDGMPLPTDVYGRVVDKAGSPYPTNYEGKLIGPDGSPLPTDVYGQVVVPTEPEPTVGLEDEGTARTLPTDETGKYIYPVVDADGMLLPRNSEGRYMTAEGELIPVDDFGRPLDQEIAPEGEEDVPIGNVLPTNDLGQYIYIPKQPLQTPASPSDVSEEVTPEMTHAPTETTVEPLDTEQDDGLVWLGGRRRNQSMHCFISGYIELLLVFDTSNNVKILDYRVMKEAVKLFLMDNFDLRPNRVRVGVLKYGDEVDVPVALGDYSTEGELLARIGETRRMKGDVANLDRALRETAGEFILSGNADDKAPRIVILWKNGNATGNIRNAAEILRHEMNVKIFVITVGGKNPEDLSLVGDDHPERVINLHQWRGLESSQLGSVADKICEAVPSAKTESQDHWPARKTTPGRKPPKPTEARACSVIDYEVDLVIAMDSSNFDQEQFDKLIEGVGTLVDESFDLAPDVVRIGFIVYSDKVSVPVALGHYEDKIELLSKITDSEKLFGNTAVALRGLEAAREQFQLHGRGEYVSKVILLITNGKHRGNAAPTAQDLRDLHGIQIFAVAVNPSPEQYSSLSRIVGLEHVEQRLLKIASVDELSTQSDRDQLSFIRQSLCARINPASGQTTQQGRFGRTVKRDVDAVYRSVLMHSTSPGVILKESSSTSRPRLVPLCKDGFLRPYLMTVIVDVTARAKPDDFRLVMSDLSAFINDKFGVNGEHMRLNFVTVNGLGVVHKQSEITAQEFVVLLKNTKQEKDNEHAAQLGVAIREAVELTNEQFIPGDNRFILVVSADSLSSDSVADPVTYATDPYPHHVITVSIKNPSSDLLKNLTRGVATRVIHFGDWAGENVPDQFSRWLTYSMCESITATYSPLLMRTTKGTTRLPKWKKAKEHRSPSEPTNVVLTPNSPNSVIVSWTCCTNNKMDYVVLYTPDDKLPKSRWHRVIGTCRDSFGLILRNLPTDTDYAACVISTFTDTHNNATYGEENCDKIYLSKDVVPVSEEPAQSCPPGHTLKSKGHTCVDIDECKNGNGGCSHGCVNMIGDFYCACPHGMMLDPVDPKKCIPVASSFDRITQLLARYIYANTKSDEKDTSEHIKRTDGPKDDMESKNLSKIKSTIQSKDEQHNLSFEWSTAMRKFTSWFA</sequence>
<dbReference type="Pfam" id="PF00047">
    <property type="entry name" value="ig"/>
    <property type="match status" value="1"/>
</dbReference>
<feature type="region of interest" description="Disordered" evidence="3">
    <location>
        <begin position="3819"/>
        <end position="3879"/>
    </location>
</feature>
<dbReference type="PROSITE" id="PS50853">
    <property type="entry name" value="FN3"/>
    <property type="match status" value="10"/>
</dbReference>
<evidence type="ECO:0000256" key="2">
    <source>
        <dbReference type="ARBA" id="ARBA00023157"/>
    </source>
</evidence>
<feature type="domain" description="Fibronectin type-III" evidence="7">
    <location>
        <begin position="1305"/>
        <end position="1405"/>
    </location>
</feature>
<dbReference type="SMART" id="SM00181">
    <property type="entry name" value="EGF"/>
    <property type="match status" value="3"/>
</dbReference>
<dbReference type="GO" id="GO:0005576">
    <property type="term" value="C:extracellular region"/>
    <property type="evidence" value="ECO:0007669"/>
    <property type="project" value="UniProtKB-SubCell"/>
</dbReference>
<dbReference type="CDD" id="cd00198">
    <property type="entry name" value="vWFA"/>
    <property type="match status" value="1"/>
</dbReference>
<feature type="region of interest" description="Disordered" evidence="3">
    <location>
        <begin position="3891"/>
        <end position="3912"/>
    </location>
</feature>
<dbReference type="CDD" id="cd00054">
    <property type="entry name" value="EGF_CA"/>
    <property type="match status" value="1"/>
</dbReference>
<evidence type="ECO:0000313" key="9">
    <source>
        <dbReference type="Proteomes" id="UP001201812"/>
    </source>
</evidence>
<feature type="domain" description="Ig-like" evidence="6">
    <location>
        <begin position="700"/>
        <end position="796"/>
    </location>
</feature>
<dbReference type="GO" id="GO:0005509">
    <property type="term" value="F:calcium ion binding"/>
    <property type="evidence" value="ECO:0007669"/>
    <property type="project" value="InterPro"/>
</dbReference>
<dbReference type="SUPFAM" id="SSF57196">
    <property type="entry name" value="EGF/Laminin"/>
    <property type="match status" value="2"/>
</dbReference>
<dbReference type="Pfam" id="PF00041">
    <property type="entry name" value="fn3"/>
    <property type="match status" value="8"/>
</dbReference>
<proteinExistence type="predicted"/>
<evidence type="ECO:0000259" key="7">
    <source>
        <dbReference type="PROSITE" id="PS50853"/>
    </source>
</evidence>
<keyword evidence="4" id="KW-0732">Signal</keyword>
<feature type="region of interest" description="Disordered" evidence="3">
    <location>
        <begin position="3722"/>
        <end position="3741"/>
    </location>
</feature>
<feature type="compositionally biased region" description="Basic and acidic residues" evidence="3">
    <location>
        <begin position="3696"/>
        <end position="3706"/>
    </location>
</feature>
<dbReference type="PANTHER" id="PTHR31460:SF3">
    <property type="entry name" value="MESOCENTIN"/>
    <property type="match status" value="1"/>
</dbReference>
<feature type="domain" description="Fibronectin type-III" evidence="7">
    <location>
        <begin position="1410"/>
        <end position="1515"/>
    </location>
</feature>
<feature type="region of interest" description="Disordered" evidence="3">
    <location>
        <begin position="4411"/>
        <end position="4437"/>
    </location>
</feature>
<feature type="domain" description="Fibronectin type-III" evidence="7">
    <location>
        <begin position="1011"/>
        <end position="1109"/>
    </location>
</feature>
<feature type="compositionally biased region" description="Basic and acidic residues" evidence="3">
    <location>
        <begin position="2273"/>
        <end position="2283"/>
    </location>
</feature>
<dbReference type="InterPro" id="IPR053224">
    <property type="entry name" value="Sensory_adhesion_molecule"/>
</dbReference>
<dbReference type="CDD" id="cd01450">
    <property type="entry name" value="vWFA_subfamily_ECM"/>
    <property type="match status" value="2"/>
</dbReference>
<keyword evidence="9" id="KW-1185">Reference proteome</keyword>